<protein>
    <recommendedName>
        <fullName evidence="3">Amidohydrolase-related domain-containing protein</fullName>
    </recommendedName>
</protein>
<comment type="caution">
    <text evidence="4">The sequence shown here is derived from an EMBL/GenBank/DDBJ whole genome shotgun (WGS) entry which is preliminary data.</text>
</comment>
<reference evidence="4 5" key="2">
    <citation type="submission" date="2019-01" db="EMBL/GenBank/DDBJ databases">
        <title>Tautonia sociabilis, a novel thermotolerant planctomycete of Isosphaeraceae family, isolated from a 4000 m deep subterranean habitat.</title>
        <authorList>
            <person name="Kovaleva O.L."/>
            <person name="Elcheninov A.G."/>
            <person name="Van Heerden E."/>
            <person name="Toshchakov S.V."/>
            <person name="Novikov A."/>
            <person name="Bonch-Osmolovskaya E.A."/>
            <person name="Kublanov I.V."/>
        </authorList>
    </citation>
    <scope>NUCLEOTIDE SEQUENCE [LARGE SCALE GENOMIC DNA]</scope>
    <source>
        <strain evidence="4 5">GM2012</strain>
    </source>
</reference>
<dbReference type="GO" id="GO:0016810">
    <property type="term" value="F:hydrolase activity, acting on carbon-nitrogen (but not peptide) bonds"/>
    <property type="evidence" value="ECO:0007669"/>
    <property type="project" value="InterPro"/>
</dbReference>
<dbReference type="InterPro" id="IPR032466">
    <property type="entry name" value="Metal_Hydrolase"/>
</dbReference>
<feature type="region of interest" description="Disordered" evidence="1">
    <location>
        <begin position="216"/>
        <end position="327"/>
    </location>
</feature>
<evidence type="ECO:0000256" key="1">
    <source>
        <dbReference type="SAM" id="MobiDB-lite"/>
    </source>
</evidence>
<reference evidence="4 5" key="1">
    <citation type="submission" date="2018-12" db="EMBL/GenBank/DDBJ databases">
        <authorList>
            <person name="Toschakov S.V."/>
        </authorList>
    </citation>
    <scope>NUCLEOTIDE SEQUENCE [LARGE SCALE GENOMIC DNA]</scope>
    <source>
        <strain evidence="4 5">GM2012</strain>
    </source>
</reference>
<dbReference type="PANTHER" id="PTHR43135">
    <property type="entry name" value="ALPHA-D-RIBOSE 1-METHYLPHOSPHONATE 5-TRIPHOSPHATE DIPHOSPHATASE"/>
    <property type="match status" value="1"/>
</dbReference>
<accession>A0A432MHR6</accession>
<sequence length="903" mass="94637">MLTLRRSIGLIVLSLLVAEPPGAAGDGPEDAGVRALVGARILSQSDSGTIDGGTVLIRGDRIEAVGLEVEVPEEADRIDVSGLTLTPGLIDARSVLWLPPESRRDSGNDGGLNILDGVDPFAEDWRDVARSGVTAVAVQPGNTGLFGGRGAVLRVGPGGAVARLTIRPDAFVQAALGVNDSSTNSILRYQQYEQLKRSIEGLKKYKEEWEKYAEAKKKYDEEQARPDKEEADKTEEKEQGKEKEDVEEQGQEDDEKEDSDGSKDDEGSEDEPAGDEAGSISLPQDEEDDGDEPEEGDDDEDQKDGEDDTDGGSKKPAEPPKEPDRDEAKEFLVKLLGGEVPLRIEVHREDDLRNALALAEEFDLRLIVEGLSDPKSAREELVRRRTPMVLGPILELGSRPPYRRSRADSWPSGLLAEDSRWAIGTYGDRPADSALLRAHAAAAVSRGVPADRVLRALTAGAAEVLGLGDELGAVAPGRRADLVAFAGDPLDPSAPVALVVSGGEVVYRDPDVQAPEEVEPVAVVDADLPDRLPSRFVIQSRRLLRPDGSIGPGALSVAEGTIVASGEEIAGADDLPTYDVGDAVIAPGLLTAVSTLGQSRAAAESAGADAGFLRAVDAFDPTGKTVRRLVRGGVLKAGFSPGSVNVVAGAAGAVRLGAIEPVVDPVIGVGLVLSESSRNIERYPASLPGQVALVRAFLGLEGGEDPSARRRLDYYLSSPVIDRLDAIRRDRAEEIRSGSAAALFEAESPAEVEAALDLAETLGVRAVLVGPGAIEEHPARVSRLAGAGALTLVLRPIPPGPVAWRRLEAVAAAAEAGARVLFAAEDPEELRLLAASSVAVGLPASSALRGLAGGFAAIGLPVEGSPASPWEPGAPADFTVWDGSPLDLASRPLAVVVDGRLAP</sequence>
<keyword evidence="2" id="KW-0732">Signal</keyword>
<evidence type="ECO:0000313" key="5">
    <source>
        <dbReference type="Proteomes" id="UP000280296"/>
    </source>
</evidence>
<feature type="compositionally biased region" description="Acidic residues" evidence="1">
    <location>
        <begin position="284"/>
        <end position="310"/>
    </location>
</feature>
<gene>
    <name evidence="4" type="ORF">TsocGM_15915</name>
</gene>
<dbReference type="Proteomes" id="UP000280296">
    <property type="component" value="Unassembled WGS sequence"/>
</dbReference>
<feature type="domain" description="Amidohydrolase-related" evidence="3">
    <location>
        <begin position="441"/>
        <end position="505"/>
    </location>
</feature>
<dbReference type="Pfam" id="PF01979">
    <property type="entry name" value="Amidohydro_1"/>
    <property type="match status" value="1"/>
</dbReference>
<dbReference type="AlphaFoldDB" id="A0A432MHR6"/>
<evidence type="ECO:0000256" key="2">
    <source>
        <dbReference type="SAM" id="SignalP"/>
    </source>
</evidence>
<feature type="compositionally biased region" description="Basic and acidic residues" evidence="1">
    <location>
        <begin position="311"/>
        <end position="327"/>
    </location>
</feature>
<dbReference type="EMBL" id="RYZH01000031">
    <property type="protein sequence ID" value="RUL86457.1"/>
    <property type="molecule type" value="Genomic_DNA"/>
</dbReference>
<evidence type="ECO:0000259" key="3">
    <source>
        <dbReference type="Pfam" id="PF01979"/>
    </source>
</evidence>
<dbReference type="Gene3D" id="3.20.20.140">
    <property type="entry name" value="Metal-dependent hydrolases"/>
    <property type="match status" value="2"/>
</dbReference>
<dbReference type="OrthoDB" id="235503at2"/>
<name>A0A432MHR6_9BACT</name>
<keyword evidence="5" id="KW-1185">Reference proteome</keyword>
<feature type="compositionally biased region" description="Acidic residues" evidence="1">
    <location>
        <begin position="245"/>
        <end position="258"/>
    </location>
</feature>
<dbReference type="InterPro" id="IPR011059">
    <property type="entry name" value="Metal-dep_hydrolase_composite"/>
</dbReference>
<feature type="compositionally biased region" description="Basic and acidic residues" evidence="1">
    <location>
        <begin position="216"/>
        <end position="244"/>
    </location>
</feature>
<dbReference type="SUPFAM" id="SSF51556">
    <property type="entry name" value="Metallo-dependent hydrolases"/>
    <property type="match status" value="1"/>
</dbReference>
<dbReference type="Gene3D" id="2.30.40.10">
    <property type="entry name" value="Urease, subunit C, domain 1"/>
    <property type="match status" value="1"/>
</dbReference>
<dbReference type="InterPro" id="IPR006680">
    <property type="entry name" value="Amidohydro-rel"/>
</dbReference>
<dbReference type="PANTHER" id="PTHR43135:SF3">
    <property type="entry name" value="ALPHA-D-RIBOSE 1-METHYLPHOSPHONATE 5-TRIPHOSPHATE DIPHOSPHATASE"/>
    <property type="match status" value="1"/>
</dbReference>
<dbReference type="InterPro" id="IPR051781">
    <property type="entry name" value="Metallo-dep_Hydrolase"/>
</dbReference>
<feature type="signal peptide" evidence="2">
    <location>
        <begin position="1"/>
        <end position="23"/>
    </location>
</feature>
<proteinExistence type="predicted"/>
<dbReference type="SUPFAM" id="SSF51338">
    <property type="entry name" value="Composite domain of metallo-dependent hydrolases"/>
    <property type="match status" value="2"/>
</dbReference>
<feature type="chain" id="PRO_5019076429" description="Amidohydrolase-related domain-containing protein" evidence="2">
    <location>
        <begin position="24"/>
        <end position="903"/>
    </location>
</feature>
<evidence type="ECO:0000313" key="4">
    <source>
        <dbReference type="EMBL" id="RUL86457.1"/>
    </source>
</evidence>
<organism evidence="4 5">
    <name type="scientific">Tautonia sociabilis</name>
    <dbReference type="NCBI Taxonomy" id="2080755"/>
    <lineage>
        <taxon>Bacteria</taxon>
        <taxon>Pseudomonadati</taxon>
        <taxon>Planctomycetota</taxon>
        <taxon>Planctomycetia</taxon>
        <taxon>Isosphaerales</taxon>
        <taxon>Isosphaeraceae</taxon>
        <taxon>Tautonia</taxon>
    </lineage>
</organism>